<feature type="transmembrane region" description="Helical" evidence="7">
    <location>
        <begin position="145"/>
        <end position="167"/>
    </location>
</feature>
<keyword evidence="5 7" id="KW-1133">Transmembrane helix</keyword>
<accession>A0A916NUT1</accession>
<dbReference type="InterPro" id="IPR000620">
    <property type="entry name" value="EamA_dom"/>
</dbReference>
<feature type="transmembrane region" description="Helical" evidence="7">
    <location>
        <begin position="211"/>
        <end position="235"/>
    </location>
</feature>
<feature type="transmembrane region" description="Helical" evidence="7">
    <location>
        <begin position="270"/>
        <end position="288"/>
    </location>
</feature>
<comment type="subcellular location">
    <subcellularLocation>
        <location evidence="1">Cell membrane</location>
        <topology evidence="1">Multi-pass membrane protein</topology>
    </subcellularLocation>
</comment>
<evidence type="ECO:0000256" key="3">
    <source>
        <dbReference type="ARBA" id="ARBA00022475"/>
    </source>
</evidence>
<proteinExistence type="inferred from homology"/>
<feature type="transmembrane region" description="Helical" evidence="7">
    <location>
        <begin position="247"/>
        <end position="264"/>
    </location>
</feature>
<evidence type="ECO:0000313" key="9">
    <source>
        <dbReference type="EMBL" id="CAG7600146.1"/>
    </source>
</evidence>
<organism evidence="9 10">
    <name type="scientific">Paenibacillus solanacearum</name>
    <dbReference type="NCBI Taxonomy" id="2048548"/>
    <lineage>
        <taxon>Bacteria</taxon>
        <taxon>Bacillati</taxon>
        <taxon>Bacillota</taxon>
        <taxon>Bacilli</taxon>
        <taxon>Bacillales</taxon>
        <taxon>Paenibacillaceae</taxon>
        <taxon>Paenibacillus</taxon>
    </lineage>
</organism>
<feature type="transmembrane region" description="Helical" evidence="7">
    <location>
        <begin position="30"/>
        <end position="51"/>
    </location>
</feature>
<dbReference type="EMBL" id="CAJVAS010000001">
    <property type="protein sequence ID" value="CAG7600146.1"/>
    <property type="molecule type" value="Genomic_DNA"/>
</dbReference>
<feature type="transmembrane region" description="Helical" evidence="7">
    <location>
        <begin position="7"/>
        <end position="24"/>
    </location>
</feature>
<evidence type="ECO:0000256" key="6">
    <source>
        <dbReference type="ARBA" id="ARBA00023136"/>
    </source>
</evidence>
<dbReference type="RefSeq" id="WP_218090179.1">
    <property type="nucleotide sequence ID" value="NZ_CAJVAS010000001.1"/>
</dbReference>
<keyword evidence="4 7" id="KW-0812">Transmembrane</keyword>
<feature type="domain" description="EamA" evidence="8">
    <location>
        <begin position="148"/>
        <end position="287"/>
    </location>
</feature>
<reference evidence="9" key="1">
    <citation type="submission" date="2021-06" db="EMBL/GenBank/DDBJ databases">
        <authorList>
            <person name="Criscuolo A."/>
        </authorList>
    </citation>
    <scope>NUCLEOTIDE SEQUENCE</scope>
    <source>
        <strain evidence="9">CIP111600</strain>
    </source>
</reference>
<feature type="transmembrane region" description="Helical" evidence="7">
    <location>
        <begin position="89"/>
        <end position="106"/>
    </location>
</feature>
<dbReference type="Pfam" id="PF00892">
    <property type="entry name" value="EamA"/>
    <property type="match status" value="2"/>
</dbReference>
<evidence type="ECO:0000256" key="1">
    <source>
        <dbReference type="ARBA" id="ARBA00004651"/>
    </source>
</evidence>
<evidence type="ECO:0000259" key="8">
    <source>
        <dbReference type="Pfam" id="PF00892"/>
    </source>
</evidence>
<dbReference type="PANTHER" id="PTHR32322">
    <property type="entry name" value="INNER MEMBRANE TRANSPORTER"/>
    <property type="match status" value="1"/>
</dbReference>
<name>A0A916NUT1_9BACL</name>
<evidence type="ECO:0000256" key="2">
    <source>
        <dbReference type="ARBA" id="ARBA00007362"/>
    </source>
</evidence>
<dbReference type="PANTHER" id="PTHR32322:SF18">
    <property type="entry name" value="S-ADENOSYLMETHIONINE_S-ADENOSYLHOMOCYSTEINE TRANSPORTER"/>
    <property type="match status" value="1"/>
</dbReference>
<evidence type="ECO:0000256" key="4">
    <source>
        <dbReference type="ARBA" id="ARBA00022692"/>
    </source>
</evidence>
<dbReference type="GO" id="GO:0005886">
    <property type="term" value="C:plasma membrane"/>
    <property type="evidence" value="ECO:0007669"/>
    <property type="project" value="UniProtKB-SubCell"/>
</dbReference>
<gene>
    <name evidence="9" type="primary">yedA</name>
    <name evidence="9" type="ORF">PAESOLCIP111_00369</name>
</gene>
<evidence type="ECO:0000313" key="10">
    <source>
        <dbReference type="Proteomes" id="UP000693672"/>
    </source>
</evidence>
<dbReference type="InterPro" id="IPR050638">
    <property type="entry name" value="AA-Vitamin_Transporters"/>
</dbReference>
<feature type="transmembrane region" description="Helical" evidence="7">
    <location>
        <begin position="179"/>
        <end position="199"/>
    </location>
</feature>
<keyword evidence="6 7" id="KW-0472">Membrane</keyword>
<feature type="domain" description="EamA" evidence="8">
    <location>
        <begin position="6"/>
        <end position="134"/>
    </location>
</feature>
<comment type="caution">
    <text evidence="9">The sequence shown here is derived from an EMBL/GenBank/DDBJ whole genome shotgun (WGS) entry which is preliminary data.</text>
</comment>
<evidence type="ECO:0000256" key="5">
    <source>
        <dbReference type="ARBA" id="ARBA00022989"/>
    </source>
</evidence>
<sequence>MVLFNYLLMCAIFGTTFLSIKIGVEAGLPPFFSAGLRFLAAGLILFVWMLRKRKVKLSMLLQTELMLIGFTSTFMTFAALYWAEQHIDSGIAAMLSATGPMMILMMQTAFMRQPARPSSIIGCAIGFAGVFLLMLPNLVLGSNTLWVWSCIVVLVGEAGYAAGSLYTRHVMLRSEGISPLAMNSVQMMYGGIALIVLSLMTERATTHSLHILPAIGSLLYLIIAGSMLGHSLYAWLLKATNAFFPSTWLYVSPVIALGLGALVYGESISVYSIAGTALILSGIAVANLPQLRRLAARRNDRPAV</sequence>
<dbReference type="AlphaFoldDB" id="A0A916NUT1"/>
<keyword evidence="3" id="KW-1003">Cell membrane</keyword>
<evidence type="ECO:0000256" key="7">
    <source>
        <dbReference type="SAM" id="Phobius"/>
    </source>
</evidence>
<comment type="similarity">
    <text evidence="2">Belongs to the EamA transporter family.</text>
</comment>
<feature type="transmembrane region" description="Helical" evidence="7">
    <location>
        <begin position="63"/>
        <end position="83"/>
    </location>
</feature>
<keyword evidence="10" id="KW-1185">Reference proteome</keyword>
<protein>
    <submittedName>
        <fullName evidence="9">Inner membrane transporter YedA</fullName>
    </submittedName>
</protein>
<dbReference type="Proteomes" id="UP000693672">
    <property type="component" value="Unassembled WGS sequence"/>
</dbReference>
<feature type="transmembrane region" description="Helical" evidence="7">
    <location>
        <begin position="118"/>
        <end position="139"/>
    </location>
</feature>